<evidence type="ECO:0000313" key="1">
    <source>
        <dbReference type="EMBL" id="KKN39837.1"/>
    </source>
</evidence>
<proteinExistence type="predicted"/>
<sequence length="52" mass="6342">MDRFSVTTTARFPGKVRDLWTDFTFYCFTPEEVVEHLNKILQDKKEEEEEER</sequence>
<dbReference type="EMBL" id="LAZR01001741">
    <property type="protein sequence ID" value="KKN39837.1"/>
    <property type="molecule type" value="Genomic_DNA"/>
</dbReference>
<protein>
    <submittedName>
        <fullName evidence="1">Uncharacterized protein</fullName>
    </submittedName>
</protein>
<comment type="caution">
    <text evidence="1">The sequence shown here is derived from an EMBL/GenBank/DDBJ whole genome shotgun (WGS) entry which is preliminary data.</text>
</comment>
<gene>
    <name evidence="1" type="ORF">LCGC14_0739490</name>
</gene>
<reference evidence="1" key="1">
    <citation type="journal article" date="2015" name="Nature">
        <title>Complex archaea that bridge the gap between prokaryotes and eukaryotes.</title>
        <authorList>
            <person name="Spang A."/>
            <person name="Saw J.H."/>
            <person name="Jorgensen S.L."/>
            <person name="Zaremba-Niedzwiedzka K."/>
            <person name="Martijn J."/>
            <person name="Lind A.E."/>
            <person name="van Eijk R."/>
            <person name="Schleper C."/>
            <person name="Guy L."/>
            <person name="Ettema T.J."/>
        </authorList>
    </citation>
    <scope>NUCLEOTIDE SEQUENCE</scope>
</reference>
<organism evidence="1">
    <name type="scientific">marine sediment metagenome</name>
    <dbReference type="NCBI Taxonomy" id="412755"/>
    <lineage>
        <taxon>unclassified sequences</taxon>
        <taxon>metagenomes</taxon>
        <taxon>ecological metagenomes</taxon>
    </lineage>
</organism>
<accession>A0A0F9QS80</accession>
<name>A0A0F9QS80_9ZZZZ</name>
<dbReference type="AlphaFoldDB" id="A0A0F9QS80"/>